<protein>
    <submittedName>
        <fullName evidence="1">Uncharacterized protein</fullName>
    </submittedName>
</protein>
<sequence>MREAATGEKLRTVLLLRCIMFFKFSNKGEVAADGRRK</sequence>
<name>A0A822YXF8_NELNU</name>
<evidence type="ECO:0000313" key="1">
    <source>
        <dbReference type="EMBL" id="DAD35855.1"/>
    </source>
</evidence>
<dbReference type="Proteomes" id="UP000607653">
    <property type="component" value="Unassembled WGS sequence"/>
</dbReference>
<reference evidence="1 2" key="1">
    <citation type="journal article" date="2020" name="Mol. Biol. Evol.">
        <title>Distinct Expression and Methylation Patterns for Genes with Different Fates following a Single Whole-Genome Duplication in Flowering Plants.</title>
        <authorList>
            <person name="Shi T."/>
            <person name="Rahmani R.S."/>
            <person name="Gugger P.F."/>
            <person name="Wang M."/>
            <person name="Li H."/>
            <person name="Zhang Y."/>
            <person name="Li Z."/>
            <person name="Wang Q."/>
            <person name="Van de Peer Y."/>
            <person name="Marchal K."/>
            <person name="Chen J."/>
        </authorList>
    </citation>
    <scope>NUCLEOTIDE SEQUENCE [LARGE SCALE GENOMIC DNA]</scope>
    <source>
        <tissue evidence="1">Leaf</tissue>
    </source>
</reference>
<comment type="caution">
    <text evidence="1">The sequence shown here is derived from an EMBL/GenBank/DDBJ whole genome shotgun (WGS) entry which is preliminary data.</text>
</comment>
<organism evidence="1 2">
    <name type="scientific">Nelumbo nucifera</name>
    <name type="common">Sacred lotus</name>
    <dbReference type="NCBI Taxonomy" id="4432"/>
    <lineage>
        <taxon>Eukaryota</taxon>
        <taxon>Viridiplantae</taxon>
        <taxon>Streptophyta</taxon>
        <taxon>Embryophyta</taxon>
        <taxon>Tracheophyta</taxon>
        <taxon>Spermatophyta</taxon>
        <taxon>Magnoliopsida</taxon>
        <taxon>Proteales</taxon>
        <taxon>Nelumbonaceae</taxon>
        <taxon>Nelumbo</taxon>
    </lineage>
</organism>
<gene>
    <name evidence="1" type="ORF">HUJ06_006495</name>
</gene>
<keyword evidence="2" id="KW-1185">Reference proteome</keyword>
<evidence type="ECO:0000313" key="2">
    <source>
        <dbReference type="Proteomes" id="UP000607653"/>
    </source>
</evidence>
<accession>A0A822YXF8</accession>
<dbReference type="AlphaFoldDB" id="A0A822YXF8"/>
<proteinExistence type="predicted"/>
<dbReference type="EMBL" id="DUZY01000004">
    <property type="protein sequence ID" value="DAD35855.1"/>
    <property type="molecule type" value="Genomic_DNA"/>
</dbReference>